<dbReference type="GO" id="GO:0016887">
    <property type="term" value="F:ATP hydrolysis activity"/>
    <property type="evidence" value="ECO:0007669"/>
    <property type="project" value="InterPro"/>
</dbReference>
<comment type="subunit">
    <text evidence="8">Homodimer.</text>
</comment>
<feature type="region of interest" description="Disordered" evidence="10">
    <location>
        <begin position="490"/>
        <end position="510"/>
    </location>
</feature>
<dbReference type="PANTHER" id="PTHR11528">
    <property type="entry name" value="HEAT SHOCK PROTEIN 90 FAMILY MEMBER"/>
    <property type="match status" value="1"/>
</dbReference>
<evidence type="ECO:0000256" key="3">
    <source>
        <dbReference type="ARBA" id="ARBA00022490"/>
    </source>
</evidence>
<feature type="region of interest" description="A; substrate-binding" evidence="8">
    <location>
        <begin position="1"/>
        <end position="327"/>
    </location>
</feature>
<reference evidence="12 13" key="1">
    <citation type="submission" date="2018-02" db="EMBL/GenBank/DDBJ databases">
        <title>Genome sequence of Desulfovibrio carbinolicus DSM 3852.</title>
        <authorList>
            <person name="Wilbanks E."/>
            <person name="Skennerton C.T."/>
            <person name="Orphan V.J."/>
        </authorList>
    </citation>
    <scope>NUCLEOTIDE SEQUENCE [LARGE SCALE GENOMIC DNA]</scope>
    <source>
        <strain evidence="12 13">DSM 3852</strain>
    </source>
</reference>
<feature type="binding site" evidence="9">
    <location>
        <position position="87"/>
    </location>
    <ligand>
        <name>ATP</name>
        <dbReference type="ChEBI" id="CHEBI:30616"/>
    </ligand>
</feature>
<keyword evidence="6 8" id="KW-0346">Stress response</keyword>
<keyword evidence="7 8" id="KW-0143">Chaperone</keyword>
<dbReference type="Gene3D" id="3.30.230.80">
    <property type="match status" value="1"/>
</dbReference>
<dbReference type="Gene3D" id="3.30.565.10">
    <property type="entry name" value="Histidine kinase-like ATPase, C-terminal domain"/>
    <property type="match status" value="1"/>
</dbReference>
<dbReference type="InterPro" id="IPR037196">
    <property type="entry name" value="HSP90_C"/>
</dbReference>
<keyword evidence="13" id="KW-1185">Reference proteome</keyword>
<dbReference type="RefSeq" id="WP_129349843.1">
    <property type="nucleotide sequence ID" value="NZ_CP026538.1"/>
</dbReference>
<organism evidence="12 13">
    <name type="scientific">Solidesulfovibrio carbinolicus</name>
    <dbReference type="NCBI Taxonomy" id="296842"/>
    <lineage>
        <taxon>Bacteria</taxon>
        <taxon>Pseudomonadati</taxon>
        <taxon>Thermodesulfobacteriota</taxon>
        <taxon>Desulfovibrionia</taxon>
        <taxon>Desulfovibrionales</taxon>
        <taxon>Desulfovibrionaceae</taxon>
        <taxon>Solidesulfovibrio</taxon>
    </lineage>
</organism>
<evidence type="ECO:0000256" key="2">
    <source>
        <dbReference type="ARBA" id="ARBA00008239"/>
    </source>
</evidence>
<dbReference type="FunFam" id="3.30.565.10:FF:000009">
    <property type="entry name" value="Molecular chaperone HtpG"/>
    <property type="match status" value="1"/>
</dbReference>
<evidence type="ECO:0000256" key="1">
    <source>
        <dbReference type="ARBA" id="ARBA00004496"/>
    </source>
</evidence>
<comment type="function">
    <text evidence="8">Molecular chaperone. Has ATPase activity.</text>
</comment>
<name>A0A4P6HHB8_9BACT</name>
<dbReference type="PIRSF" id="PIRSF002583">
    <property type="entry name" value="Hsp90"/>
    <property type="match status" value="1"/>
</dbReference>
<dbReference type="GO" id="GO:0140662">
    <property type="term" value="F:ATP-dependent protein folding chaperone"/>
    <property type="evidence" value="ECO:0007669"/>
    <property type="project" value="InterPro"/>
</dbReference>
<dbReference type="Proteomes" id="UP000293296">
    <property type="component" value="Chromosome"/>
</dbReference>
<protein>
    <recommendedName>
        <fullName evidence="8">Chaperone protein HtpG</fullName>
    </recommendedName>
    <alternativeName>
        <fullName evidence="8">Heat shock protein HtpG</fullName>
    </alternativeName>
    <alternativeName>
        <fullName evidence="8">High temperature protein G</fullName>
    </alternativeName>
</protein>
<feature type="binding site" evidence="9">
    <location>
        <begin position="102"/>
        <end position="103"/>
    </location>
    <ligand>
        <name>ATP</name>
        <dbReference type="ChEBI" id="CHEBI:30616"/>
    </ligand>
</feature>
<feature type="binding site" evidence="9">
    <location>
        <position position="40"/>
    </location>
    <ligand>
        <name>ATP</name>
        <dbReference type="ChEBI" id="CHEBI:30616"/>
    </ligand>
</feature>
<dbReference type="InterPro" id="IPR036890">
    <property type="entry name" value="HATPase_C_sf"/>
</dbReference>
<dbReference type="InterPro" id="IPR003594">
    <property type="entry name" value="HATPase_dom"/>
</dbReference>
<dbReference type="Pfam" id="PF00183">
    <property type="entry name" value="HSP90"/>
    <property type="match status" value="1"/>
</dbReference>
<comment type="caution">
    <text evidence="8">Lacks conserved residue(s) required for the propagation of feature annotation.</text>
</comment>
<feature type="region of interest" description="C" evidence="8">
    <location>
        <begin position="558"/>
        <end position="639"/>
    </location>
</feature>
<dbReference type="AlphaFoldDB" id="A0A4P6HHB8"/>
<evidence type="ECO:0000256" key="9">
    <source>
        <dbReference type="PIRSR" id="PIRSR002583-1"/>
    </source>
</evidence>
<feature type="binding site" evidence="9">
    <location>
        <position position="82"/>
    </location>
    <ligand>
        <name>ATP</name>
        <dbReference type="ChEBI" id="CHEBI:30616"/>
    </ligand>
</feature>
<feature type="binding site" evidence="9">
    <location>
        <position position="101"/>
    </location>
    <ligand>
        <name>ATP</name>
        <dbReference type="ChEBI" id="CHEBI:30616"/>
    </ligand>
</feature>
<dbReference type="PRINTS" id="PR00775">
    <property type="entry name" value="HEATSHOCK90"/>
</dbReference>
<proteinExistence type="inferred from homology"/>
<comment type="similarity">
    <text evidence="2 8">Belongs to the heat shock protein 90 family.</text>
</comment>
<dbReference type="SMART" id="SM00387">
    <property type="entry name" value="HATPase_c"/>
    <property type="match status" value="1"/>
</dbReference>
<dbReference type="CDD" id="cd16927">
    <property type="entry name" value="HATPase_Hsp90-like"/>
    <property type="match status" value="1"/>
</dbReference>
<evidence type="ECO:0000256" key="7">
    <source>
        <dbReference type="ARBA" id="ARBA00023186"/>
    </source>
</evidence>
<dbReference type="Pfam" id="PF13589">
    <property type="entry name" value="HATPase_c_3"/>
    <property type="match status" value="1"/>
</dbReference>
<feature type="binding site" evidence="9">
    <location>
        <position position="176"/>
    </location>
    <ligand>
        <name>ATP</name>
        <dbReference type="ChEBI" id="CHEBI:30616"/>
    </ligand>
</feature>
<keyword evidence="3 8" id="KW-0963">Cytoplasm</keyword>
<keyword evidence="4 8" id="KW-0547">Nucleotide-binding</keyword>
<dbReference type="SUPFAM" id="SSF54211">
    <property type="entry name" value="Ribosomal protein S5 domain 2-like"/>
    <property type="match status" value="1"/>
</dbReference>
<dbReference type="EMBL" id="CP026538">
    <property type="protein sequence ID" value="QAZ66511.1"/>
    <property type="molecule type" value="Genomic_DNA"/>
</dbReference>
<evidence type="ECO:0000256" key="6">
    <source>
        <dbReference type="ARBA" id="ARBA00023016"/>
    </source>
</evidence>
<dbReference type="SUPFAM" id="SSF55874">
    <property type="entry name" value="ATPase domain of HSP90 chaperone/DNA topoisomerase II/histidine kinase"/>
    <property type="match status" value="1"/>
</dbReference>
<evidence type="ECO:0000256" key="5">
    <source>
        <dbReference type="ARBA" id="ARBA00022840"/>
    </source>
</evidence>
<evidence type="ECO:0000256" key="8">
    <source>
        <dbReference type="HAMAP-Rule" id="MF_00505"/>
    </source>
</evidence>
<dbReference type="InterPro" id="IPR020568">
    <property type="entry name" value="Ribosomal_Su5_D2-typ_SF"/>
</dbReference>
<accession>A0A4P6HHB8</accession>
<dbReference type="GO" id="GO:0005737">
    <property type="term" value="C:cytoplasm"/>
    <property type="evidence" value="ECO:0007669"/>
    <property type="project" value="UniProtKB-SubCell"/>
</dbReference>
<feature type="binding site" evidence="9">
    <location>
        <position position="327"/>
    </location>
    <ligand>
        <name>ATP</name>
        <dbReference type="ChEBI" id="CHEBI:30616"/>
    </ligand>
</feature>
<gene>
    <name evidence="8" type="primary">htpG</name>
    <name evidence="12" type="ORF">C3Y92_04340</name>
</gene>
<dbReference type="Gene3D" id="3.40.50.11260">
    <property type="match status" value="1"/>
</dbReference>
<evidence type="ECO:0000256" key="4">
    <source>
        <dbReference type="ARBA" id="ARBA00022741"/>
    </source>
</evidence>
<sequence length="639" mass="71198">MSASHGETHEFRAEIRKLLDIITHSIYTNREIFLRELVSNASDALDKLRFEQSRGRAVVDPDEALEIRITADKDAGRLTIADTGCGMTRDELVDHLGTIAKSGTEAFMKSVSENKDAASNLIGRFGVGFYSVFMVADQVVVTSRSAAPEAAPARWISDGSGSFTIEDVDGEVSRGTVIEITLKEEAKEYADPARIKDVLRKHSNFIAFPILLDGEKTNTTPALWRESKFSVTPEQYKEFYQFLTYDSDDPLATIHVSVDAPVQFTALLFIPKHGLGPMPMRDQLHHGLDLYVRRVLISKETKELIPEFLGFVRGVVDTEDLPLNISRETLQENVVLRKIQSVLVKQILDKLKAMAKEDPEKYNAFFAAHGQGFKLGYGDYAHREAFAELVRFDSSALAAKDGDDEEAEKVRLTSLADYVTRARDGQKAIYYLSGPSRAALDLNPHLEVFRAKGLEVLYLYEPIDEFIMDSIGTFKDLKLKSAELADAAELDPFEGQPAENKAPELTPEESGSLDDFLKAIKDLLGERITDVRLSTRLTQSPSCLVSPDEHMTSSMQKIIRLMSKDATPPKKALELNRDHALIRNLLSIYRRDAADPFIGKAVEQLYDSALLLDGYLSDPHQMVARINDLLADASALHAK</sequence>
<evidence type="ECO:0000313" key="12">
    <source>
        <dbReference type="EMBL" id="QAZ66511.1"/>
    </source>
</evidence>
<dbReference type="NCBIfam" id="NF003555">
    <property type="entry name" value="PRK05218.1"/>
    <property type="match status" value="1"/>
</dbReference>
<dbReference type="GO" id="GO:0005524">
    <property type="term" value="F:ATP binding"/>
    <property type="evidence" value="ECO:0007669"/>
    <property type="project" value="UniProtKB-UniRule"/>
</dbReference>
<feature type="domain" description="Histidine kinase/HSP90-like ATPase" evidence="11">
    <location>
        <begin position="29"/>
        <end position="186"/>
    </location>
</feature>
<dbReference type="OrthoDB" id="9802640at2"/>
<evidence type="ECO:0000256" key="10">
    <source>
        <dbReference type="SAM" id="MobiDB-lite"/>
    </source>
</evidence>
<comment type="subcellular location">
    <subcellularLocation>
        <location evidence="1 8">Cytoplasm</location>
    </subcellularLocation>
</comment>
<dbReference type="InterPro" id="IPR001404">
    <property type="entry name" value="Hsp90_fam"/>
</dbReference>
<dbReference type="PROSITE" id="PS00298">
    <property type="entry name" value="HSP90"/>
    <property type="match status" value="1"/>
</dbReference>
<feature type="binding site" evidence="9">
    <location>
        <position position="36"/>
    </location>
    <ligand>
        <name>ATP</name>
        <dbReference type="ChEBI" id="CHEBI:30616"/>
    </ligand>
</feature>
<dbReference type="InterPro" id="IPR019805">
    <property type="entry name" value="Heat_shock_protein_90_CS"/>
</dbReference>
<dbReference type="KEGG" id="dcb:C3Y92_04340"/>
<dbReference type="GO" id="GO:0051082">
    <property type="term" value="F:unfolded protein binding"/>
    <property type="evidence" value="ECO:0007669"/>
    <property type="project" value="UniProtKB-UniRule"/>
</dbReference>
<dbReference type="InterPro" id="IPR020575">
    <property type="entry name" value="Hsp90_N"/>
</dbReference>
<evidence type="ECO:0000259" key="11">
    <source>
        <dbReference type="SMART" id="SM00387"/>
    </source>
</evidence>
<evidence type="ECO:0000313" key="13">
    <source>
        <dbReference type="Proteomes" id="UP000293296"/>
    </source>
</evidence>
<dbReference type="HAMAP" id="MF_00505">
    <property type="entry name" value="HSP90"/>
    <property type="match status" value="1"/>
</dbReference>
<dbReference type="SUPFAM" id="SSF110942">
    <property type="entry name" value="HSP90 C-terminal domain"/>
    <property type="match status" value="1"/>
</dbReference>
<dbReference type="Gene3D" id="1.20.120.790">
    <property type="entry name" value="Heat shock protein 90, C-terminal domain"/>
    <property type="match status" value="1"/>
</dbReference>
<keyword evidence="5 8" id="KW-0067">ATP-binding</keyword>